<proteinExistence type="predicted"/>
<sequence length="202" mass="22563">MTPSNTIVNSNANTTLSLHELLRGVPCTLDDNYQLSLITEADIDDLVTMLQDDEVTEFLWFAPASEQFYWDYFAPMAAQNALAMSGEGEPVMTLIIRDSHTQALAGNAAIIPMGMIPGVYEIGYQLARKFWGKGLATSVSRLLLRYGFEQLNAHKIVADCYASNKGSERVMQKIGMVKEGHQKDFYPYRGGLDDRIHYGISR</sequence>
<dbReference type="PANTHER" id="PTHR43792">
    <property type="entry name" value="GNAT FAMILY, PUTATIVE (AFU_ORTHOLOGUE AFUA_3G00765)-RELATED-RELATED"/>
    <property type="match status" value="1"/>
</dbReference>
<keyword evidence="3" id="KW-1185">Reference proteome</keyword>
<name>A0ABY6GWL0_9GAMM</name>
<organism evidence="2 3">
    <name type="scientific">Endozoicomonas euniceicola</name>
    <dbReference type="NCBI Taxonomy" id="1234143"/>
    <lineage>
        <taxon>Bacteria</taxon>
        <taxon>Pseudomonadati</taxon>
        <taxon>Pseudomonadota</taxon>
        <taxon>Gammaproteobacteria</taxon>
        <taxon>Oceanospirillales</taxon>
        <taxon>Endozoicomonadaceae</taxon>
        <taxon>Endozoicomonas</taxon>
    </lineage>
</organism>
<dbReference type="RefSeq" id="WP_262599630.1">
    <property type="nucleotide sequence ID" value="NZ_CP103300.1"/>
</dbReference>
<dbReference type="Proteomes" id="UP001163255">
    <property type="component" value="Chromosome"/>
</dbReference>
<evidence type="ECO:0000259" key="1">
    <source>
        <dbReference type="PROSITE" id="PS51186"/>
    </source>
</evidence>
<evidence type="ECO:0000313" key="2">
    <source>
        <dbReference type="EMBL" id="UYM17155.1"/>
    </source>
</evidence>
<accession>A0ABY6GWL0</accession>
<dbReference type="Pfam" id="PF13302">
    <property type="entry name" value="Acetyltransf_3"/>
    <property type="match status" value="1"/>
</dbReference>
<dbReference type="SUPFAM" id="SSF55729">
    <property type="entry name" value="Acyl-CoA N-acyltransferases (Nat)"/>
    <property type="match status" value="1"/>
</dbReference>
<protein>
    <submittedName>
        <fullName evidence="2">GNAT family N-acetyltransferase</fullName>
    </submittedName>
</protein>
<dbReference type="InterPro" id="IPR051531">
    <property type="entry name" value="N-acetyltransferase"/>
</dbReference>
<evidence type="ECO:0000313" key="3">
    <source>
        <dbReference type="Proteomes" id="UP001163255"/>
    </source>
</evidence>
<feature type="domain" description="N-acetyltransferase" evidence="1">
    <location>
        <begin position="33"/>
        <end position="195"/>
    </location>
</feature>
<dbReference type="InterPro" id="IPR016181">
    <property type="entry name" value="Acyl_CoA_acyltransferase"/>
</dbReference>
<dbReference type="PROSITE" id="PS51186">
    <property type="entry name" value="GNAT"/>
    <property type="match status" value="1"/>
</dbReference>
<dbReference type="InterPro" id="IPR000182">
    <property type="entry name" value="GNAT_dom"/>
</dbReference>
<gene>
    <name evidence="2" type="ORF">NX720_04325</name>
</gene>
<reference evidence="2" key="1">
    <citation type="submission" date="2022-10" db="EMBL/GenBank/DDBJ databases">
        <title>Completed Genome Sequence of two octocoral isolated bacterium, Endozoicomonas euniceicola EF212T and Endozoicomonas gorgoniicola PS125T.</title>
        <authorList>
            <person name="Chiou Y.-J."/>
            <person name="Chen Y.-H."/>
        </authorList>
    </citation>
    <scope>NUCLEOTIDE SEQUENCE</scope>
    <source>
        <strain evidence="2">EF212</strain>
    </source>
</reference>
<dbReference type="Gene3D" id="3.40.630.30">
    <property type="match status" value="1"/>
</dbReference>
<dbReference type="EMBL" id="CP103300">
    <property type="protein sequence ID" value="UYM17155.1"/>
    <property type="molecule type" value="Genomic_DNA"/>
</dbReference>